<dbReference type="AlphaFoldDB" id="A0A8T2BQW4"/>
<protein>
    <submittedName>
        <fullName evidence="1">Uncharacterized protein</fullName>
    </submittedName>
</protein>
<name>A0A8T2BQW4_ARASU</name>
<comment type="caution">
    <text evidence="1">The sequence shown here is derived from an EMBL/GenBank/DDBJ whole genome shotgun (WGS) entry which is preliminary data.</text>
</comment>
<sequence length="54" mass="6619">MEMQAMLEKMKIEKDKTKDLLNEKDDILRKKKEELETKDVEQKKLKVKLKICRR</sequence>
<evidence type="ECO:0000313" key="1">
    <source>
        <dbReference type="EMBL" id="KAG7588849.1"/>
    </source>
</evidence>
<dbReference type="EMBL" id="JAEFBJ010000007">
    <property type="protein sequence ID" value="KAG7588849.1"/>
    <property type="molecule type" value="Genomic_DNA"/>
</dbReference>
<accession>A0A8T2BQW4</accession>
<dbReference type="EMBL" id="JAEFBJ010000007">
    <property type="protein sequence ID" value="KAG7588850.1"/>
    <property type="molecule type" value="Genomic_DNA"/>
</dbReference>
<proteinExistence type="predicted"/>
<reference evidence="1 2" key="1">
    <citation type="submission" date="2020-12" db="EMBL/GenBank/DDBJ databases">
        <title>Concerted genomic and epigenomic changes stabilize Arabidopsis allopolyploids.</title>
        <authorList>
            <person name="Chen Z."/>
        </authorList>
    </citation>
    <scope>NUCLEOTIDE SEQUENCE [LARGE SCALE GENOMIC DNA]</scope>
    <source>
        <strain evidence="1">As9502</strain>
        <tissue evidence="1">Leaf</tissue>
    </source>
</reference>
<evidence type="ECO:0000313" key="2">
    <source>
        <dbReference type="Proteomes" id="UP000694251"/>
    </source>
</evidence>
<keyword evidence="2" id="KW-1185">Reference proteome</keyword>
<organism evidence="1 2">
    <name type="scientific">Arabidopsis suecica</name>
    <name type="common">Swedish thale-cress</name>
    <name type="synonym">Cardaminopsis suecica</name>
    <dbReference type="NCBI Taxonomy" id="45249"/>
    <lineage>
        <taxon>Eukaryota</taxon>
        <taxon>Viridiplantae</taxon>
        <taxon>Streptophyta</taxon>
        <taxon>Embryophyta</taxon>
        <taxon>Tracheophyta</taxon>
        <taxon>Spermatophyta</taxon>
        <taxon>Magnoliopsida</taxon>
        <taxon>eudicotyledons</taxon>
        <taxon>Gunneridae</taxon>
        <taxon>Pentapetalae</taxon>
        <taxon>rosids</taxon>
        <taxon>malvids</taxon>
        <taxon>Brassicales</taxon>
        <taxon>Brassicaceae</taxon>
        <taxon>Camelineae</taxon>
        <taxon>Arabidopsis</taxon>
    </lineage>
</organism>
<dbReference type="Proteomes" id="UP000694251">
    <property type="component" value="Chromosome 7"/>
</dbReference>
<gene>
    <name evidence="1" type="ORF">ISN44_As07g011710</name>
</gene>